<dbReference type="InterPro" id="IPR013216">
    <property type="entry name" value="Methyltransf_11"/>
</dbReference>
<dbReference type="InterPro" id="IPR029063">
    <property type="entry name" value="SAM-dependent_MTases_sf"/>
</dbReference>
<dbReference type="GO" id="GO:0032259">
    <property type="term" value="P:methylation"/>
    <property type="evidence" value="ECO:0007669"/>
    <property type="project" value="UniProtKB-KW"/>
</dbReference>
<name>A0A7X0RIH8_9ACTN</name>
<proteinExistence type="predicted"/>
<evidence type="ECO:0000313" key="3">
    <source>
        <dbReference type="EMBL" id="MBB6628951.1"/>
    </source>
</evidence>
<feature type="compositionally biased region" description="Polar residues" evidence="1">
    <location>
        <begin position="251"/>
        <end position="260"/>
    </location>
</feature>
<evidence type="ECO:0000259" key="2">
    <source>
        <dbReference type="Pfam" id="PF08241"/>
    </source>
</evidence>
<dbReference type="AlphaFoldDB" id="A0A7X0RIH8"/>
<gene>
    <name evidence="3" type="ORF">H5V45_16620</name>
</gene>
<dbReference type="InterPro" id="IPR050508">
    <property type="entry name" value="Methyltransf_Superfamily"/>
</dbReference>
<organism evidence="3 4">
    <name type="scientific">Nocardioides luti</name>
    <dbReference type="NCBI Taxonomy" id="2761101"/>
    <lineage>
        <taxon>Bacteria</taxon>
        <taxon>Bacillati</taxon>
        <taxon>Actinomycetota</taxon>
        <taxon>Actinomycetes</taxon>
        <taxon>Propionibacteriales</taxon>
        <taxon>Nocardioidaceae</taxon>
        <taxon>Nocardioides</taxon>
    </lineage>
</organism>
<accession>A0A7X0RIH8</accession>
<keyword evidence="3" id="KW-0808">Transferase</keyword>
<dbReference type="Proteomes" id="UP000523955">
    <property type="component" value="Unassembled WGS sequence"/>
</dbReference>
<protein>
    <submittedName>
        <fullName evidence="3">Class I SAM-dependent methyltransferase</fullName>
    </submittedName>
</protein>
<dbReference type="Pfam" id="PF08241">
    <property type="entry name" value="Methyltransf_11"/>
    <property type="match status" value="1"/>
</dbReference>
<evidence type="ECO:0000313" key="4">
    <source>
        <dbReference type="Proteomes" id="UP000523955"/>
    </source>
</evidence>
<dbReference type="RefSeq" id="WP_185253958.1">
    <property type="nucleotide sequence ID" value="NZ_JACKXE010000001.1"/>
</dbReference>
<keyword evidence="3" id="KW-0489">Methyltransferase</keyword>
<evidence type="ECO:0000256" key="1">
    <source>
        <dbReference type="SAM" id="MobiDB-lite"/>
    </source>
</evidence>
<comment type="caution">
    <text evidence="3">The sequence shown here is derived from an EMBL/GenBank/DDBJ whole genome shotgun (WGS) entry which is preliminary data.</text>
</comment>
<dbReference type="CDD" id="cd02440">
    <property type="entry name" value="AdoMet_MTases"/>
    <property type="match status" value="1"/>
</dbReference>
<keyword evidence="4" id="KW-1185">Reference proteome</keyword>
<dbReference type="GO" id="GO:0008757">
    <property type="term" value="F:S-adenosylmethionine-dependent methyltransferase activity"/>
    <property type="evidence" value="ECO:0007669"/>
    <property type="project" value="InterPro"/>
</dbReference>
<dbReference type="Gene3D" id="3.40.50.150">
    <property type="entry name" value="Vaccinia Virus protein VP39"/>
    <property type="match status" value="1"/>
</dbReference>
<sequence length="260" mass="28405">MVSGGSPSLGRPEYWWYRARADLLRVALGEHVGSPARLLDVGSADGPSVGWLARSGHRVAVDLDPRGLGRGDVCASVMDLPFADGSFDVVAAFDVVEHCEPEARALAEIARVLAPGGRLLMSVPAYQWAWTHFDEHNHHHRRYTRPRAVRAVEAGGLEVLRASYLFAGTLPFFAADRLRTRLRERGRRADRLDEGDVPGLPEVAPWIERTLLAATAVDRRLLGLVDLPFGSSVVVAARKPLSTPHADEQSSTRTPSGARR</sequence>
<dbReference type="EMBL" id="JACKXE010000001">
    <property type="protein sequence ID" value="MBB6628951.1"/>
    <property type="molecule type" value="Genomic_DNA"/>
</dbReference>
<reference evidence="3 4" key="1">
    <citation type="submission" date="2020-08" db="EMBL/GenBank/DDBJ databases">
        <authorList>
            <person name="Seo M.-J."/>
        </authorList>
    </citation>
    <scope>NUCLEOTIDE SEQUENCE [LARGE SCALE GENOMIC DNA]</scope>
    <source>
        <strain evidence="3 4">KIGAM211</strain>
    </source>
</reference>
<dbReference type="PANTHER" id="PTHR42912">
    <property type="entry name" value="METHYLTRANSFERASE"/>
    <property type="match status" value="1"/>
</dbReference>
<feature type="region of interest" description="Disordered" evidence="1">
    <location>
        <begin position="240"/>
        <end position="260"/>
    </location>
</feature>
<dbReference type="SUPFAM" id="SSF53335">
    <property type="entry name" value="S-adenosyl-L-methionine-dependent methyltransferases"/>
    <property type="match status" value="1"/>
</dbReference>
<feature type="domain" description="Methyltransferase type 11" evidence="2">
    <location>
        <begin position="39"/>
        <end position="120"/>
    </location>
</feature>